<dbReference type="SUPFAM" id="SSF50969">
    <property type="entry name" value="YVTN repeat-like/Quinoprotein amine dehydrogenase"/>
    <property type="match status" value="1"/>
</dbReference>
<evidence type="ECO:0000256" key="1">
    <source>
        <dbReference type="ARBA" id="ARBA00022737"/>
    </source>
</evidence>
<dbReference type="Proteomes" id="UP000316079">
    <property type="component" value="Unassembled WGS sequence"/>
</dbReference>
<dbReference type="STRING" id="623744.A0A553QFA7"/>
<protein>
    <submittedName>
        <fullName evidence="3">Uncharacterized protein</fullName>
    </submittedName>
</protein>
<dbReference type="PANTHER" id="PTHR44324:SF3">
    <property type="entry name" value="WD REPEAT-CONTAINING PROTEIN 49-LIKE"/>
    <property type="match status" value="1"/>
</dbReference>
<dbReference type="InterPro" id="IPR036322">
    <property type="entry name" value="WD40_repeat_dom_sf"/>
</dbReference>
<dbReference type="InterPro" id="IPR011044">
    <property type="entry name" value="Quino_amine_DH_bsu"/>
</dbReference>
<dbReference type="InterPro" id="IPR015943">
    <property type="entry name" value="WD40/YVTN_repeat-like_dom_sf"/>
</dbReference>
<feature type="region of interest" description="Disordered" evidence="2">
    <location>
        <begin position="829"/>
        <end position="873"/>
    </location>
</feature>
<dbReference type="EMBL" id="SRMA01026031">
    <property type="protein sequence ID" value="TRY88621.1"/>
    <property type="molecule type" value="Genomic_DNA"/>
</dbReference>
<dbReference type="AlphaFoldDB" id="A0A553QFA7"/>
<dbReference type="OrthoDB" id="10251381at2759"/>
<organism evidence="3 4">
    <name type="scientific">Danionella cerebrum</name>
    <dbReference type="NCBI Taxonomy" id="2873325"/>
    <lineage>
        <taxon>Eukaryota</taxon>
        <taxon>Metazoa</taxon>
        <taxon>Chordata</taxon>
        <taxon>Craniata</taxon>
        <taxon>Vertebrata</taxon>
        <taxon>Euteleostomi</taxon>
        <taxon>Actinopterygii</taxon>
        <taxon>Neopterygii</taxon>
        <taxon>Teleostei</taxon>
        <taxon>Ostariophysi</taxon>
        <taxon>Cypriniformes</taxon>
        <taxon>Danionidae</taxon>
        <taxon>Danioninae</taxon>
        <taxon>Danionella</taxon>
    </lineage>
</organism>
<dbReference type="InterPro" id="IPR001680">
    <property type="entry name" value="WD40_rpt"/>
</dbReference>
<feature type="compositionally biased region" description="Basic and acidic residues" evidence="2">
    <location>
        <begin position="829"/>
        <end position="840"/>
    </location>
</feature>
<dbReference type="SUPFAM" id="SSF50978">
    <property type="entry name" value="WD40 repeat-like"/>
    <property type="match status" value="1"/>
</dbReference>
<dbReference type="SMART" id="SM00320">
    <property type="entry name" value="WD40"/>
    <property type="match status" value="8"/>
</dbReference>
<dbReference type="InterPro" id="IPR051242">
    <property type="entry name" value="WD-EF-hand_domain"/>
</dbReference>
<keyword evidence="1" id="KW-0677">Repeat</keyword>
<evidence type="ECO:0000313" key="4">
    <source>
        <dbReference type="Proteomes" id="UP000316079"/>
    </source>
</evidence>
<reference evidence="3 4" key="1">
    <citation type="journal article" date="2019" name="Sci. Data">
        <title>Hybrid genome assembly and annotation of Danionella translucida.</title>
        <authorList>
            <person name="Kadobianskyi M."/>
            <person name="Schulze L."/>
            <person name="Schuelke M."/>
            <person name="Judkewitz B."/>
        </authorList>
    </citation>
    <scope>NUCLEOTIDE SEQUENCE [LARGE SCALE GENOMIC DNA]</scope>
    <source>
        <strain evidence="3 4">Bolton</strain>
    </source>
</reference>
<keyword evidence="4" id="KW-1185">Reference proteome</keyword>
<sequence length="937" mass="105654">MVMESLKRKDVWKVYEQETPSRTHNFSGRSMGILDSLQSHQLTLLMDSFFKPRPVKSELYRRVRRCDQVSGNSMSFDEFFLALKEASGREFQRRDVEEFFNEMGVSCEERVEWQMFHSFMKHQFMHAMESLENRKALHISHPIIRKCTYNKQEPIVRVLALTRSPPLRYVSVSKRGSLIVWSRDLNNVKPLETCADPYGRREWRQRFRGWVTDAIYMANVHKIAVATLNRGIHFFDVGAKTGFEPSCHLYGLSHFAASLCYWYDTKAPEGKCVLLWGDEKGSVHLLWFLQPFKGLFETPFSHQTGPVQISLPGLSGRSALASHQTISRVHSGTINRILYEPGDDIIITSSESPASSVVILAVDQKSDRYVWRVEKGVKCLAFSVSLGLLVTAGSGPSLRLWNRYVTTRPSAILRAHQSLQNSVLDVAIHQPLGKIFSYCSDAVLNIWDIASHQCIQTVHLKFPNIQAGVSPEQGSVPLLLSLSSETVLVTCREYLAMMHLDVPECRQRPQVFTYALYSSVLQRVITASADSTLTVWEVKTGIKKIEIRNAHGEEEISCLAGLNLHKLEPVSDAEVTGIICLHGDQVLVTGWSRKITQYSIACSNETFIKAGRLWNAGRQHREDVLAVDHCPALGVLATGSFDGEIISNAVSVLTPVFLCVFRAGLPVHRLLFLHRRAQQRSGVMLLSSQAGSVCSWSICGATHKHGEFYAPDEPDKSVMGLSTDQENKLLVTGDTAGRVKVWDISEYHLSSGDVEEPVADCPPLLLSWSAHQGAIVSSEILLVESRLFLFSVSVDRRASFWTHKGEFVGCLGQEHLWDLSKPETYQKNRAITEESDERSNRSQSRPTARSVKVCWGESSEGGRGQTDQEKKTSVWPYMRRGGGREKLCRFGKEFTPFLALELPEMTELERVPLKPWRLKMLRESSSTDQLQCQSLDE</sequence>
<comment type="caution">
    <text evidence="3">The sequence shown here is derived from an EMBL/GenBank/DDBJ whole genome shotgun (WGS) entry which is preliminary data.</text>
</comment>
<dbReference type="PANTHER" id="PTHR44324">
    <property type="entry name" value="WD40 REPEAT DOMAIN 95"/>
    <property type="match status" value="1"/>
</dbReference>
<dbReference type="InterPro" id="IPR011992">
    <property type="entry name" value="EF-hand-dom_pair"/>
</dbReference>
<dbReference type="Gene3D" id="2.130.10.10">
    <property type="entry name" value="YVTN repeat-like/Quinoprotein amine dehydrogenase"/>
    <property type="match status" value="3"/>
</dbReference>
<proteinExistence type="predicted"/>
<name>A0A553QFA7_9TELE</name>
<evidence type="ECO:0000256" key="2">
    <source>
        <dbReference type="SAM" id="MobiDB-lite"/>
    </source>
</evidence>
<evidence type="ECO:0000313" key="3">
    <source>
        <dbReference type="EMBL" id="TRY88621.1"/>
    </source>
</evidence>
<accession>A0A553QFA7</accession>
<dbReference type="SUPFAM" id="SSF47473">
    <property type="entry name" value="EF-hand"/>
    <property type="match status" value="1"/>
</dbReference>
<gene>
    <name evidence="3" type="ORF">DNTS_028838</name>
</gene>